<reference evidence="8" key="1">
    <citation type="submission" date="2015-11" db="EMBL/GenBank/DDBJ databases">
        <title>De novo transcriptome assembly of four potential Pierce s Disease insect vectors from Arizona vineyards.</title>
        <authorList>
            <person name="Tassone E.E."/>
        </authorList>
    </citation>
    <scope>NUCLEOTIDE SEQUENCE</scope>
</reference>
<keyword evidence="7" id="KW-0539">Nucleus</keyword>
<evidence type="ECO:0000256" key="3">
    <source>
        <dbReference type="ARBA" id="ARBA00022816"/>
    </source>
</evidence>
<dbReference type="GO" id="GO:0006606">
    <property type="term" value="P:protein import into nucleus"/>
    <property type="evidence" value="ECO:0007669"/>
    <property type="project" value="TreeGrafter"/>
</dbReference>
<evidence type="ECO:0000256" key="7">
    <source>
        <dbReference type="ARBA" id="ARBA00023242"/>
    </source>
</evidence>
<comment type="subcellular location">
    <subcellularLocation>
        <location evidence="1">Nucleus</location>
        <location evidence="1">Nuclear pore complex</location>
    </subcellularLocation>
</comment>
<evidence type="ECO:0000256" key="1">
    <source>
        <dbReference type="ARBA" id="ARBA00004567"/>
    </source>
</evidence>
<organism evidence="8">
    <name type="scientific">Homalodisca liturata</name>
    <dbReference type="NCBI Taxonomy" id="320908"/>
    <lineage>
        <taxon>Eukaryota</taxon>
        <taxon>Metazoa</taxon>
        <taxon>Ecdysozoa</taxon>
        <taxon>Arthropoda</taxon>
        <taxon>Hexapoda</taxon>
        <taxon>Insecta</taxon>
        <taxon>Pterygota</taxon>
        <taxon>Neoptera</taxon>
        <taxon>Paraneoptera</taxon>
        <taxon>Hemiptera</taxon>
        <taxon>Auchenorrhyncha</taxon>
        <taxon>Membracoidea</taxon>
        <taxon>Cicadellidae</taxon>
        <taxon>Cicadellinae</taxon>
        <taxon>Proconiini</taxon>
        <taxon>Homalodisca</taxon>
    </lineage>
</organism>
<keyword evidence="5" id="KW-0811">Translocation</keyword>
<dbReference type="EMBL" id="GECU01011089">
    <property type="protein sequence ID" value="JAS96617.1"/>
    <property type="molecule type" value="Transcribed_RNA"/>
</dbReference>
<keyword evidence="3" id="KW-0509">mRNA transport</keyword>
<keyword evidence="2" id="KW-0813">Transport</keyword>
<dbReference type="Pfam" id="PF10168">
    <property type="entry name" value="Nup88"/>
    <property type="match status" value="2"/>
</dbReference>
<dbReference type="PANTHER" id="PTHR13257:SF0">
    <property type="entry name" value="NUCLEAR PORE COMPLEX PROTEIN NUP88"/>
    <property type="match status" value="1"/>
</dbReference>
<evidence type="ECO:0000256" key="5">
    <source>
        <dbReference type="ARBA" id="ARBA00023010"/>
    </source>
</evidence>
<evidence type="ECO:0000256" key="2">
    <source>
        <dbReference type="ARBA" id="ARBA00022448"/>
    </source>
</evidence>
<protein>
    <recommendedName>
        <fullName evidence="9">Nucleoporin Nup88</fullName>
    </recommendedName>
</protein>
<keyword evidence="6" id="KW-0906">Nuclear pore complex</keyword>
<dbReference type="PANTHER" id="PTHR13257">
    <property type="entry name" value="NUCLEOPORIN NUP84-RELATED"/>
    <property type="match status" value="1"/>
</dbReference>
<dbReference type="GO" id="GO:0000056">
    <property type="term" value="P:ribosomal small subunit export from nucleus"/>
    <property type="evidence" value="ECO:0007669"/>
    <property type="project" value="InterPro"/>
</dbReference>
<evidence type="ECO:0000313" key="8">
    <source>
        <dbReference type="EMBL" id="JAS96617.1"/>
    </source>
</evidence>
<accession>A0A1B6JBY1</accession>
<keyword evidence="4" id="KW-0653">Protein transport</keyword>
<dbReference type="InterPro" id="IPR037700">
    <property type="entry name" value="NUP88/NUP82"/>
</dbReference>
<evidence type="ECO:0008006" key="9">
    <source>
        <dbReference type="Google" id="ProtNLM"/>
    </source>
</evidence>
<dbReference type="GO" id="GO:0005643">
    <property type="term" value="C:nuclear pore"/>
    <property type="evidence" value="ECO:0007669"/>
    <property type="project" value="UniProtKB-SubCell"/>
</dbReference>
<dbReference type="GO" id="GO:0000055">
    <property type="term" value="P:ribosomal large subunit export from nucleus"/>
    <property type="evidence" value="ECO:0007669"/>
    <property type="project" value="InterPro"/>
</dbReference>
<dbReference type="GO" id="GO:0017056">
    <property type="term" value="F:structural constituent of nuclear pore"/>
    <property type="evidence" value="ECO:0007669"/>
    <property type="project" value="InterPro"/>
</dbReference>
<name>A0A1B6JBY1_9HEMI</name>
<dbReference type="GO" id="GO:0006406">
    <property type="term" value="P:mRNA export from nucleus"/>
    <property type="evidence" value="ECO:0007669"/>
    <property type="project" value="TreeGrafter"/>
</dbReference>
<evidence type="ECO:0000256" key="6">
    <source>
        <dbReference type="ARBA" id="ARBA00023132"/>
    </source>
</evidence>
<evidence type="ECO:0000256" key="4">
    <source>
        <dbReference type="ARBA" id="ARBA00022927"/>
    </source>
</evidence>
<proteinExistence type="predicted"/>
<dbReference type="AlphaFoldDB" id="A0A1B6JBY1"/>
<dbReference type="InterPro" id="IPR019321">
    <property type="entry name" value="Nucleoporin_Nup88"/>
</dbReference>
<gene>
    <name evidence="8" type="ORF">g.26916</name>
</gene>
<sequence>MEDDFLSIILPDNRNNMFESLRSDSLQLLPKIRNLVEVKNDLIFAYDPIHQNILVTRASSFLKQASEKYQIYSPTVTIYGDADLMRVNENTTKAVIRTDQCLFVMDLPHVYLCCMLPPTATNMTKTRLWLVRPHGAEDPAFTRVLQVRWHPLQPYQLLVLYNDNRLRLMDAQCQTILNILSLGRRPTSNPLSTVIPLGEHAVDFAFVWRVNENLNDEMETEQQIMLVRGNGDIFNAEITPDKALKENPLTISSGTTAFISENWSIMVMPCYPPIVVIVSDDFIYHFVLFESENMKYLQMVEAIQKWESPPGECSGSGCTDYIVKDTASMSRYFIVSHAGILTVIIPTLDSFTDFWKGYPEVATPGQESTKELLTKNTSKMEMVTNKDLGEPSHLHLFGLGLISGHRFTTHIVTVLPNLETVTLSIENLFQFVPTVESCSSFQHIPRDDLSDVWMEMQAELSSVVRPIEYERNDLYEEVMNQVAFCKERVLQHNNILAANIEKNLLALEVKLTRQEQHMMILKSEKEVLKTGAERIAELYEEINENQSELLLRFQKIALNITAPIMSLAEKKMKEDVIRFRKTTEDLVKEIKKVENEIAYMVKEHINVQTTCLPHKQAYLPERKKKILQEEFKKMTSRIASMKANINRLNDIIKACHDVSLN</sequence>